<dbReference type="GO" id="GO:0000160">
    <property type="term" value="P:phosphorelay signal transduction system"/>
    <property type="evidence" value="ECO:0007669"/>
    <property type="project" value="InterPro"/>
</dbReference>
<dbReference type="InterPro" id="IPR029787">
    <property type="entry name" value="Nucleotide_cyclase"/>
</dbReference>
<evidence type="ECO:0000256" key="2">
    <source>
        <dbReference type="PROSITE-ProRule" id="PRU00169"/>
    </source>
</evidence>
<feature type="domain" description="Response regulatory" evidence="3">
    <location>
        <begin position="3"/>
        <end position="117"/>
    </location>
</feature>
<dbReference type="InterPro" id="IPR043128">
    <property type="entry name" value="Rev_trsase/Diguanyl_cyclase"/>
</dbReference>
<dbReference type="RefSeq" id="WP_095982316.1">
    <property type="nucleotide sequence ID" value="NZ_CP022163.1"/>
</dbReference>
<name>A0A250ITD6_9BACT</name>
<evidence type="ECO:0000256" key="1">
    <source>
        <dbReference type="ARBA" id="ARBA00012528"/>
    </source>
</evidence>
<dbReference type="GO" id="GO:1902201">
    <property type="term" value="P:negative regulation of bacterial-type flagellum-dependent cell motility"/>
    <property type="evidence" value="ECO:0007669"/>
    <property type="project" value="TreeGrafter"/>
</dbReference>
<sequence>MARLLLVDDEKMARALYGDSLRELGHEVTAVATIPEAKEALARDRYDVVVTDLILAQGDGIEVLRHTKENHPGIEVVVITGLDKVDPAVRALKSGAAEYLVKPVAPEVLQHAVNRALATRELLQENAALRRSVSLLEAGQRISTTLDRGRLTHTACNAFLSVSSAEAVMLLQFDAQGRPRLLGTQKLAGAAQESALLTHLTPHLRELREARLVEGLPGDWSCALAVPAVDGEEALGCALLFYPAAPPKDVSEPTAFLARSLALALRNQGRIAQVEDLAYLDDLTHLFNLRYLHLMLDRELKSAQQTHGVFSLLFLDLDYFKAVNDTHGHVMGSQLLVEMAHVLKGCVRDRDVAVRYGGDEYVVLLRGTDSGTALKVAERIRRAVESHRFLAAEGRALSLTTCIGVASYPEHTQDKATLLDMADRAMYRGKKGPRNVVYVAAKGLEATPPARHSQPTGS</sequence>
<dbReference type="EMBL" id="CP022163">
    <property type="protein sequence ID" value="ATB34411.1"/>
    <property type="molecule type" value="Genomic_DNA"/>
</dbReference>
<accession>A0A250ITD6</accession>
<dbReference type="OrthoDB" id="9812260at2"/>
<dbReference type="Pfam" id="PF00990">
    <property type="entry name" value="GGDEF"/>
    <property type="match status" value="1"/>
</dbReference>
<dbReference type="SUPFAM" id="SSF52172">
    <property type="entry name" value="CheY-like"/>
    <property type="match status" value="1"/>
</dbReference>
<dbReference type="SMART" id="SM00267">
    <property type="entry name" value="GGDEF"/>
    <property type="match status" value="1"/>
</dbReference>
<dbReference type="CDD" id="cd01949">
    <property type="entry name" value="GGDEF"/>
    <property type="match status" value="1"/>
</dbReference>
<dbReference type="PANTHER" id="PTHR45138">
    <property type="entry name" value="REGULATORY COMPONENTS OF SENSORY TRANSDUCTION SYSTEM"/>
    <property type="match status" value="1"/>
</dbReference>
<gene>
    <name evidence="5" type="ORF">MEBOL_007913</name>
</gene>
<dbReference type="AlphaFoldDB" id="A0A250ITD6"/>
<dbReference type="FunFam" id="3.30.70.270:FF:000001">
    <property type="entry name" value="Diguanylate cyclase domain protein"/>
    <property type="match status" value="1"/>
</dbReference>
<dbReference type="Gene3D" id="3.30.70.270">
    <property type="match status" value="1"/>
</dbReference>
<dbReference type="GO" id="GO:0043709">
    <property type="term" value="P:cell adhesion involved in single-species biofilm formation"/>
    <property type="evidence" value="ECO:0007669"/>
    <property type="project" value="TreeGrafter"/>
</dbReference>
<dbReference type="Pfam" id="PF00072">
    <property type="entry name" value="Response_reg"/>
    <property type="match status" value="1"/>
</dbReference>
<dbReference type="PROSITE" id="PS50887">
    <property type="entry name" value="GGDEF"/>
    <property type="match status" value="1"/>
</dbReference>
<protein>
    <recommendedName>
        <fullName evidence="1">diguanylate cyclase</fullName>
        <ecNumber evidence="1">2.7.7.65</ecNumber>
    </recommendedName>
</protein>
<evidence type="ECO:0000313" key="5">
    <source>
        <dbReference type="EMBL" id="ATB34411.1"/>
    </source>
</evidence>
<dbReference type="GO" id="GO:0005886">
    <property type="term" value="C:plasma membrane"/>
    <property type="evidence" value="ECO:0007669"/>
    <property type="project" value="TreeGrafter"/>
</dbReference>
<dbReference type="SUPFAM" id="SSF55073">
    <property type="entry name" value="Nucleotide cyclase"/>
    <property type="match status" value="1"/>
</dbReference>
<evidence type="ECO:0000313" key="6">
    <source>
        <dbReference type="Proteomes" id="UP000217289"/>
    </source>
</evidence>
<dbReference type="Proteomes" id="UP000217289">
    <property type="component" value="Chromosome"/>
</dbReference>
<dbReference type="Gene3D" id="3.40.50.2300">
    <property type="match status" value="1"/>
</dbReference>
<feature type="domain" description="GGDEF" evidence="4">
    <location>
        <begin position="308"/>
        <end position="442"/>
    </location>
</feature>
<dbReference type="InterPro" id="IPR001789">
    <property type="entry name" value="Sig_transdc_resp-reg_receiver"/>
</dbReference>
<dbReference type="CDD" id="cd00156">
    <property type="entry name" value="REC"/>
    <property type="match status" value="1"/>
</dbReference>
<dbReference type="SMART" id="SM00448">
    <property type="entry name" value="REC"/>
    <property type="match status" value="1"/>
</dbReference>
<dbReference type="InterPro" id="IPR050469">
    <property type="entry name" value="Diguanylate_Cyclase"/>
</dbReference>
<organism evidence="5 6">
    <name type="scientific">Melittangium boletus DSM 14713</name>
    <dbReference type="NCBI Taxonomy" id="1294270"/>
    <lineage>
        <taxon>Bacteria</taxon>
        <taxon>Pseudomonadati</taxon>
        <taxon>Myxococcota</taxon>
        <taxon>Myxococcia</taxon>
        <taxon>Myxococcales</taxon>
        <taxon>Cystobacterineae</taxon>
        <taxon>Archangiaceae</taxon>
        <taxon>Melittangium</taxon>
    </lineage>
</organism>
<feature type="modified residue" description="4-aspartylphosphate" evidence="2">
    <location>
        <position position="52"/>
    </location>
</feature>
<dbReference type="PANTHER" id="PTHR45138:SF6">
    <property type="entry name" value="DIGUANYLATE CYCLASE DGCN"/>
    <property type="match status" value="1"/>
</dbReference>
<dbReference type="NCBIfam" id="TIGR00254">
    <property type="entry name" value="GGDEF"/>
    <property type="match status" value="1"/>
</dbReference>
<dbReference type="InterPro" id="IPR000160">
    <property type="entry name" value="GGDEF_dom"/>
</dbReference>
<proteinExistence type="predicted"/>
<evidence type="ECO:0000259" key="4">
    <source>
        <dbReference type="PROSITE" id="PS50887"/>
    </source>
</evidence>
<reference evidence="5 6" key="1">
    <citation type="submission" date="2017-06" db="EMBL/GenBank/DDBJ databases">
        <authorList>
            <person name="Kim H.J."/>
            <person name="Triplett B.A."/>
        </authorList>
    </citation>
    <scope>NUCLEOTIDE SEQUENCE [LARGE SCALE GENOMIC DNA]</scope>
    <source>
        <strain evidence="5 6">DSM 14713</strain>
    </source>
</reference>
<dbReference type="PROSITE" id="PS50110">
    <property type="entry name" value="RESPONSE_REGULATORY"/>
    <property type="match status" value="1"/>
</dbReference>
<evidence type="ECO:0000259" key="3">
    <source>
        <dbReference type="PROSITE" id="PS50110"/>
    </source>
</evidence>
<dbReference type="InterPro" id="IPR011006">
    <property type="entry name" value="CheY-like_superfamily"/>
</dbReference>
<keyword evidence="6" id="KW-1185">Reference proteome</keyword>
<dbReference type="KEGG" id="mbd:MEBOL_007913"/>
<keyword evidence="2" id="KW-0597">Phosphoprotein</keyword>
<dbReference type="EC" id="2.7.7.65" evidence="1"/>
<dbReference type="GO" id="GO:0052621">
    <property type="term" value="F:diguanylate cyclase activity"/>
    <property type="evidence" value="ECO:0007669"/>
    <property type="project" value="UniProtKB-EC"/>
</dbReference>